<accession>A0A1Z4KGU1</accession>
<reference evidence="1 2" key="1">
    <citation type="submission" date="2017-06" db="EMBL/GenBank/DDBJ databases">
        <title>Genome sequencing of cyanobaciteial culture collection at National Institute for Environmental Studies (NIES).</title>
        <authorList>
            <person name="Hirose Y."/>
            <person name="Shimura Y."/>
            <person name="Fujisawa T."/>
            <person name="Nakamura Y."/>
            <person name="Kawachi M."/>
        </authorList>
    </citation>
    <scope>NUCLEOTIDE SEQUENCE [LARGE SCALE GENOMIC DNA]</scope>
    <source>
        <strain evidence="1 2">NIES-23</strain>
    </source>
</reference>
<dbReference type="AlphaFoldDB" id="A0A1Z4KGU1"/>
<protein>
    <submittedName>
        <fullName evidence="1">Uncharacterized protein</fullName>
    </submittedName>
</protein>
<evidence type="ECO:0000313" key="2">
    <source>
        <dbReference type="Proteomes" id="UP000217507"/>
    </source>
</evidence>
<dbReference type="EMBL" id="AP018216">
    <property type="protein sequence ID" value="BAY68184.1"/>
    <property type="molecule type" value="Genomic_DNA"/>
</dbReference>
<gene>
    <name evidence="1" type="ORF">NIES23_09680</name>
</gene>
<proteinExistence type="predicted"/>
<dbReference type="Proteomes" id="UP000217507">
    <property type="component" value="Chromosome"/>
</dbReference>
<evidence type="ECO:0000313" key="1">
    <source>
        <dbReference type="EMBL" id="BAY68184.1"/>
    </source>
</evidence>
<organism evidence="1 2">
    <name type="scientific">Trichormus variabilis NIES-23</name>
    <dbReference type="NCBI Taxonomy" id="1973479"/>
    <lineage>
        <taxon>Bacteria</taxon>
        <taxon>Bacillati</taxon>
        <taxon>Cyanobacteriota</taxon>
        <taxon>Cyanophyceae</taxon>
        <taxon>Nostocales</taxon>
        <taxon>Nostocaceae</taxon>
        <taxon>Trichormus</taxon>
    </lineage>
</organism>
<sequence>MNRFQKLSSIVFLLLAFIYPPTLVEAKENTLNNALNEQTIEAETNLVEGEHKETLIAHRQYRRRYHGRRRARRHYHRRRYHNRHYYRHYYRNGRYRGRHYRRANYRGQYYRRGGWELVRDRHGRLMYDWQR</sequence>
<name>A0A1Z4KGU1_ANAVA</name>